<comment type="cofactor">
    <cofactor evidence="8">
        <name>Mg(2+)</name>
        <dbReference type="ChEBI" id="CHEBI:18420"/>
    </cofactor>
</comment>
<evidence type="ECO:0000256" key="8">
    <source>
        <dbReference type="HAMAP-Rule" id="MF_00101"/>
    </source>
</evidence>
<evidence type="ECO:0000256" key="4">
    <source>
        <dbReference type="ARBA" id="ARBA00022832"/>
    </source>
</evidence>
<dbReference type="InterPro" id="IPR002582">
    <property type="entry name" value="ACPS"/>
</dbReference>
<keyword evidence="8" id="KW-0963">Cytoplasm</keyword>
<dbReference type="RefSeq" id="WP_028051405.1">
    <property type="nucleotide sequence ID" value="NZ_ATYG01000001.1"/>
</dbReference>
<comment type="function">
    <text evidence="8">Transfers the 4'-phosphopantetheine moiety from coenzyme A to a Ser of acyl-carrier-protein.</text>
</comment>
<feature type="domain" description="4'-phosphopantetheinyl transferase" evidence="9">
    <location>
        <begin position="5"/>
        <end position="96"/>
    </location>
</feature>
<keyword evidence="6 8" id="KW-0443">Lipid metabolism</keyword>
<comment type="catalytic activity">
    <reaction evidence="8">
        <text>apo-[ACP] + CoA = holo-[ACP] + adenosine 3',5'-bisphosphate + H(+)</text>
        <dbReference type="Rhea" id="RHEA:12068"/>
        <dbReference type="Rhea" id="RHEA-COMP:9685"/>
        <dbReference type="Rhea" id="RHEA-COMP:9690"/>
        <dbReference type="ChEBI" id="CHEBI:15378"/>
        <dbReference type="ChEBI" id="CHEBI:29999"/>
        <dbReference type="ChEBI" id="CHEBI:57287"/>
        <dbReference type="ChEBI" id="CHEBI:58343"/>
        <dbReference type="ChEBI" id="CHEBI:64479"/>
        <dbReference type="EC" id="2.7.8.7"/>
    </reaction>
</comment>
<comment type="subcellular location">
    <subcellularLocation>
        <location evidence="8">Cytoplasm</location>
    </subcellularLocation>
</comment>
<dbReference type="Pfam" id="PF01648">
    <property type="entry name" value="ACPS"/>
    <property type="match status" value="1"/>
</dbReference>
<comment type="similarity">
    <text evidence="8">Belongs to the P-Pant transferase superfamily. AcpS family.</text>
</comment>
<evidence type="ECO:0000256" key="2">
    <source>
        <dbReference type="ARBA" id="ARBA00022679"/>
    </source>
</evidence>
<dbReference type="EC" id="2.7.8.7" evidence="8"/>
<dbReference type="InterPro" id="IPR004568">
    <property type="entry name" value="Ppantetheine-prot_Trfase_dom"/>
</dbReference>
<dbReference type="HAMAP" id="MF_00101">
    <property type="entry name" value="AcpS"/>
    <property type="match status" value="1"/>
</dbReference>
<organism evidence="10 11">
    <name type="scientific">Carboxydothermus ferrireducens DSM 11255</name>
    <dbReference type="NCBI Taxonomy" id="1119529"/>
    <lineage>
        <taxon>Bacteria</taxon>
        <taxon>Bacillati</taxon>
        <taxon>Bacillota</taxon>
        <taxon>Clostridia</taxon>
        <taxon>Thermoanaerobacterales</taxon>
        <taxon>Thermoanaerobacteraceae</taxon>
        <taxon>Carboxydothermus</taxon>
    </lineage>
</organism>
<gene>
    <name evidence="8" type="primary">acpS</name>
    <name evidence="10" type="ORF">HDG70_000238</name>
</gene>
<evidence type="ECO:0000259" key="9">
    <source>
        <dbReference type="Pfam" id="PF01648"/>
    </source>
</evidence>
<dbReference type="NCBIfam" id="TIGR00516">
    <property type="entry name" value="acpS"/>
    <property type="match status" value="1"/>
</dbReference>
<evidence type="ECO:0000313" key="11">
    <source>
        <dbReference type="Proteomes" id="UP000604066"/>
    </source>
</evidence>
<keyword evidence="1 8" id="KW-0444">Lipid biosynthesis</keyword>
<dbReference type="Proteomes" id="UP000604066">
    <property type="component" value="Unassembled WGS sequence"/>
</dbReference>
<feature type="binding site" evidence="8">
    <location>
        <position position="7"/>
    </location>
    <ligand>
        <name>Mg(2+)</name>
        <dbReference type="ChEBI" id="CHEBI:18420"/>
    </ligand>
</feature>
<dbReference type="Gene3D" id="3.90.470.20">
    <property type="entry name" value="4'-phosphopantetheinyl transferase domain"/>
    <property type="match status" value="1"/>
</dbReference>
<evidence type="ECO:0000256" key="6">
    <source>
        <dbReference type="ARBA" id="ARBA00023098"/>
    </source>
</evidence>
<dbReference type="GO" id="GO:0008897">
    <property type="term" value="F:holo-[acyl-carrier-protein] synthase activity"/>
    <property type="evidence" value="ECO:0007669"/>
    <property type="project" value="UniProtKB-EC"/>
</dbReference>
<keyword evidence="11" id="KW-1185">Reference proteome</keyword>
<name>A0ABX2R9J5_9THEO</name>
<evidence type="ECO:0000256" key="5">
    <source>
        <dbReference type="ARBA" id="ARBA00022842"/>
    </source>
</evidence>
<keyword evidence="2 8" id="KW-0808">Transferase</keyword>
<comment type="caution">
    <text evidence="10">The sequence shown here is derived from an EMBL/GenBank/DDBJ whole genome shotgun (WGS) entry which is preliminary data.</text>
</comment>
<protein>
    <recommendedName>
        <fullName evidence="8">Holo-[acyl-carrier-protein] synthase</fullName>
        <shortName evidence="8">Holo-ACP synthase</shortName>
        <ecNumber evidence="8">2.7.8.7</ecNumber>
    </recommendedName>
    <alternativeName>
        <fullName evidence="8">4'-phosphopantetheinyl transferase AcpS</fullName>
    </alternativeName>
</protein>
<evidence type="ECO:0000313" key="10">
    <source>
        <dbReference type="EMBL" id="NYE56532.1"/>
    </source>
</evidence>
<dbReference type="InterPro" id="IPR037143">
    <property type="entry name" value="4-PPantetheinyl_Trfase_dom_sf"/>
</dbReference>
<feature type="binding site" evidence="8">
    <location>
        <position position="56"/>
    </location>
    <ligand>
        <name>Mg(2+)</name>
        <dbReference type="ChEBI" id="CHEBI:18420"/>
    </ligand>
</feature>
<keyword evidence="4 8" id="KW-0276">Fatty acid metabolism</keyword>
<proteinExistence type="inferred from homology"/>
<reference evidence="10 11" key="1">
    <citation type="submission" date="2020-07" db="EMBL/GenBank/DDBJ databases">
        <title>Genomic Encyclopedia of Type Strains, Phase III (KMG-III): the genomes of soil and plant-associated and newly described type strains.</title>
        <authorList>
            <person name="Whitman W."/>
        </authorList>
    </citation>
    <scope>NUCLEOTIDE SEQUENCE [LARGE SCALE GENOMIC DNA]</scope>
    <source>
        <strain evidence="10 11">DSM 11255</strain>
    </source>
</reference>
<sequence>MYATGIDLVEVERIKKIYERYGERFLHKVFTEREINYAFSGREPFGRLAARFAAKEAVAKALGCGLGKVSFKDIEVLSRQGTSPEVVLHGHAAKIFREKGFTGKSLSLSHEKKVAVAICVMWRG</sequence>
<keyword evidence="5 8" id="KW-0460">Magnesium</keyword>
<evidence type="ECO:0000256" key="1">
    <source>
        <dbReference type="ARBA" id="ARBA00022516"/>
    </source>
</evidence>
<keyword evidence="3 8" id="KW-0479">Metal-binding</keyword>
<accession>A0ABX2R9J5</accession>
<dbReference type="EMBL" id="JACCBS010000001">
    <property type="protein sequence ID" value="NYE56532.1"/>
    <property type="molecule type" value="Genomic_DNA"/>
</dbReference>
<evidence type="ECO:0000256" key="7">
    <source>
        <dbReference type="ARBA" id="ARBA00023160"/>
    </source>
</evidence>
<dbReference type="SUPFAM" id="SSF56214">
    <property type="entry name" value="4'-phosphopantetheinyl transferase"/>
    <property type="match status" value="1"/>
</dbReference>
<keyword evidence="7 8" id="KW-0275">Fatty acid biosynthesis</keyword>
<dbReference type="NCBIfam" id="TIGR00556">
    <property type="entry name" value="pantethn_trn"/>
    <property type="match status" value="1"/>
</dbReference>
<evidence type="ECO:0000256" key="3">
    <source>
        <dbReference type="ARBA" id="ARBA00022723"/>
    </source>
</evidence>
<dbReference type="InterPro" id="IPR008278">
    <property type="entry name" value="4-PPantetheinyl_Trfase_dom"/>
</dbReference>